<evidence type="ECO:0000256" key="1">
    <source>
        <dbReference type="ARBA" id="ARBA00022741"/>
    </source>
</evidence>
<dbReference type="EC" id="2.7.10.2" evidence="3"/>
<keyword evidence="3" id="KW-0808">Transferase</keyword>
<dbReference type="InterPro" id="IPR050445">
    <property type="entry name" value="Bact_polysacc_biosynth/exp"/>
</dbReference>
<gene>
    <name evidence="3" type="ORF">MSZNOR_4536</name>
</gene>
<name>A0ABN8X979_9GAMM</name>
<dbReference type="InterPro" id="IPR027417">
    <property type="entry name" value="P-loop_NTPase"/>
</dbReference>
<keyword evidence="4" id="KW-1185">Reference proteome</keyword>
<protein>
    <submittedName>
        <fullName evidence="3">Protein-tyrosine kinase</fullName>
        <ecNumber evidence="3">2.7.10.2</ecNumber>
    </submittedName>
</protein>
<evidence type="ECO:0000313" key="3">
    <source>
        <dbReference type="EMBL" id="CAI8955029.1"/>
    </source>
</evidence>
<dbReference type="PANTHER" id="PTHR32309:SF13">
    <property type="entry name" value="FERRIC ENTEROBACTIN TRANSPORT PROTEIN FEPE"/>
    <property type="match status" value="1"/>
</dbReference>
<sequence>MESISRAFGHHQDSALASPQTAKADLVSLENIQYTQTRTVALSREFLRRQRVIAGYNPCAFVDAYKILRTRVLHKMREHGWNTLAITSPSAGCGKSLTAINLALSIALEVHQSALLADANLRDPAVHRYLGIDPTVGFADHLIDNVPLSKILINPKGISRFVVLPGKRPVFNSSELIASPKMAHLVQELKHRYASRFIIFDLPHLGTADALSFMTHVDAAVLVVEEGKTTQQELSRAIAVLEGTPLVGLVLNKAENDAVG</sequence>
<organism evidence="3 4">
    <name type="scientific">Methylocaldum szegediense</name>
    <dbReference type="NCBI Taxonomy" id="73780"/>
    <lineage>
        <taxon>Bacteria</taxon>
        <taxon>Pseudomonadati</taxon>
        <taxon>Pseudomonadota</taxon>
        <taxon>Gammaproteobacteria</taxon>
        <taxon>Methylococcales</taxon>
        <taxon>Methylococcaceae</taxon>
        <taxon>Methylocaldum</taxon>
    </lineage>
</organism>
<reference evidence="3 4" key="1">
    <citation type="submission" date="2023-03" db="EMBL/GenBank/DDBJ databases">
        <authorList>
            <person name="Pearce D."/>
        </authorList>
    </citation>
    <scope>NUCLEOTIDE SEQUENCE [LARGE SCALE GENOMIC DNA]</scope>
    <source>
        <strain evidence="3">Msz</strain>
    </source>
</reference>
<dbReference type="InterPro" id="IPR005702">
    <property type="entry name" value="Wzc-like_C"/>
</dbReference>
<keyword evidence="3" id="KW-0418">Kinase</keyword>
<keyword evidence="1" id="KW-0547">Nucleotide-binding</keyword>
<proteinExistence type="predicted"/>
<dbReference type="PANTHER" id="PTHR32309">
    <property type="entry name" value="TYROSINE-PROTEIN KINASE"/>
    <property type="match status" value="1"/>
</dbReference>
<dbReference type="GO" id="GO:0004715">
    <property type="term" value="F:non-membrane spanning protein tyrosine kinase activity"/>
    <property type="evidence" value="ECO:0007669"/>
    <property type="project" value="UniProtKB-EC"/>
</dbReference>
<dbReference type="EMBL" id="OX458333">
    <property type="protein sequence ID" value="CAI8955029.1"/>
    <property type="molecule type" value="Genomic_DNA"/>
</dbReference>
<accession>A0ABN8X979</accession>
<dbReference type="CDD" id="cd05387">
    <property type="entry name" value="BY-kinase"/>
    <property type="match status" value="1"/>
</dbReference>
<dbReference type="Proteomes" id="UP001162030">
    <property type="component" value="Chromosome"/>
</dbReference>
<keyword evidence="2" id="KW-0067">ATP-binding</keyword>
<dbReference type="SUPFAM" id="SSF52540">
    <property type="entry name" value="P-loop containing nucleoside triphosphate hydrolases"/>
    <property type="match status" value="1"/>
</dbReference>
<keyword evidence="3" id="KW-0829">Tyrosine-protein kinase</keyword>
<evidence type="ECO:0000313" key="4">
    <source>
        <dbReference type="Proteomes" id="UP001162030"/>
    </source>
</evidence>
<dbReference type="RefSeq" id="WP_235726553.1">
    <property type="nucleotide sequence ID" value="NZ_OX458333.1"/>
</dbReference>
<dbReference type="Gene3D" id="3.40.50.300">
    <property type="entry name" value="P-loop containing nucleotide triphosphate hydrolases"/>
    <property type="match status" value="1"/>
</dbReference>
<evidence type="ECO:0000256" key="2">
    <source>
        <dbReference type="ARBA" id="ARBA00022840"/>
    </source>
</evidence>